<name>A7KA84_9PHYC</name>
<sequence length="86" mass="9368">MKENIQYHQLFVPYMNKIIPVMNAAVDKNTHSATNALFVDRYATLSLSLGGRGSTTPLASFSFSFHSTESSVDAKDVLLADAGIFP</sequence>
<evidence type="ECO:0000313" key="2">
    <source>
        <dbReference type="Proteomes" id="UP000202420"/>
    </source>
</evidence>
<reference evidence="1 2" key="1">
    <citation type="submission" date="2006-09" db="EMBL/GenBank/DDBJ databases">
        <title>Sequence and annotation of the 288-kb ATCV-1 virus that infects an endosymbiotic Chlorella strain of the heliozoon Acanthocystis turfacea.</title>
        <authorList>
            <person name="Fitzgerald L.A."/>
            <person name="Graves M.V."/>
            <person name="Li X."/>
            <person name="Pfitzner A.J.P."/>
            <person name="Hartigan J."/>
            <person name="Van Etten J.L."/>
        </authorList>
    </citation>
    <scope>NUCLEOTIDE SEQUENCE [LARGE SCALE GENOMIC DNA]</scope>
    <source>
        <strain evidence="1 2">ATCV-1</strain>
    </source>
</reference>
<proteinExistence type="predicted"/>
<keyword evidence="2" id="KW-1185">Reference proteome</keyword>
<protein>
    <submittedName>
        <fullName evidence="1">Uncharacterized protein z824L</fullName>
    </submittedName>
</protein>
<organism evidence="1 2">
    <name type="scientific">Chlorovirus heliozoae</name>
    <dbReference type="NCBI Taxonomy" id="322019"/>
    <lineage>
        <taxon>Viruses</taxon>
        <taxon>Varidnaviria</taxon>
        <taxon>Bamfordvirae</taxon>
        <taxon>Nucleocytoviricota</taxon>
        <taxon>Megaviricetes</taxon>
        <taxon>Algavirales</taxon>
        <taxon>Phycodnaviridae</taxon>
        <taxon>Chlorovirus</taxon>
    </lineage>
</organism>
<gene>
    <name evidence="1" type="primary">z824L</name>
    <name evidence="1" type="ORF">ATCV1_z824L</name>
</gene>
<dbReference type="KEGG" id="vg:5470392"/>
<evidence type="ECO:0000313" key="1">
    <source>
        <dbReference type="EMBL" id="ABT16958.1"/>
    </source>
</evidence>
<dbReference type="Proteomes" id="UP000202420">
    <property type="component" value="Segment"/>
</dbReference>
<dbReference type="RefSeq" id="YP_001427305.1">
    <property type="nucleotide sequence ID" value="NC_008724.1"/>
</dbReference>
<accession>A7KA84</accession>
<dbReference type="EMBL" id="EF101928">
    <property type="protein sequence ID" value="ABT16958.1"/>
    <property type="molecule type" value="Genomic_DNA"/>
</dbReference>
<dbReference type="GeneID" id="5470392"/>